<name>A0A2P8Q0J3_9ACTN</name>
<proteinExistence type="predicted"/>
<dbReference type="Pfam" id="PF05960">
    <property type="entry name" value="DUF885"/>
    <property type="match status" value="1"/>
</dbReference>
<dbReference type="EMBL" id="PYBJ01000023">
    <property type="protein sequence ID" value="PSM39769.1"/>
    <property type="molecule type" value="Genomic_DNA"/>
</dbReference>
<dbReference type="InterPro" id="IPR010281">
    <property type="entry name" value="DUF885"/>
</dbReference>
<dbReference type="OrthoDB" id="9760040at2"/>
<evidence type="ECO:0000313" key="1">
    <source>
        <dbReference type="EMBL" id="PSM39769.1"/>
    </source>
</evidence>
<dbReference type="PANTHER" id="PTHR33361">
    <property type="entry name" value="GLR0591 PROTEIN"/>
    <property type="match status" value="1"/>
</dbReference>
<keyword evidence="2" id="KW-1185">Reference proteome</keyword>
<dbReference type="Proteomes" id="UP000240429">
    <property type="component" value="Unassembled WGS sequence"/>
</dbReference>
<evidence type="ECO:0000313" key="2">
    <source>
        <dbReference type="Proteomes" id="UP000240429"/>
    </source>
</evidence>
<protein>
    <submittedName>
        <fullName evidence="1">DUF885 domain-containing protein</fullName>
    </submittedName>
</protein>
<dbReference type="PANTHER" id="PTHR33361:SF2">
    <property type="entry name" value="DUF885 DOMAIN-CONTAINING PROTEIN"/>
    <property type="match status" value="1"/>
</dbReference>
<gene>
    <name evidence="1" type="ORF">C6Y14_30270</name>
</gene>
<reference evidence="1 2" key="1">
    <citation type="submission" date="2018-03" db="EMBL/GenBank/DDBJ databases">
        <title>Streptomyces dioscori sp. nov., a novel endophytic actinobacterium isolated from bulbil of Dioscorea bulbifera L.</title>
        <authorList>
            <person name="Zhikuan W."/>
        </authorList>
    </citation>
    <scope>NUCLEOTIDE SEQUENCE [LARGE SCALE GENOMIC DNA]</scope>
    <source>
        <strain evidence="1 2">A217</strain>
    </source>
</reference>
<sequence length="553" mass="59740">MHAAVTDSVHSLCDDYVTRHADLDPVAATVRGVPGQEGRLTDYSPEGHRARSELNTTALRAVAAARPRDDAEATARTVFAERVGMEVEIHEAGLDSAALNVIESPVQLLRSVFDLMPTRTPADWAVIASRLARLPEAVTGLQEGLRHAASRGTVAALRQVTGCAAQCDNWASGYFATLTADADVPAALRADLDAGVRAASAAYSALARFLRDKLAPSAPARDAVGADTYRLWLRYFTGAALDPVEVHSWGWHEFLAIEGELRQVADRIAPGAGPRGAAAALNADPAGLAEGAEAFRRWAQDLSDTASEELRGSHFDIPAPLAALECRIAPAGGGTYYTGPSDDLSRPGRVWWSLPAGRTHHPTWRKVTTVYHEGVPGHHLQVGTTVLQAGRLNRFQRLMCHVSAHSEGWALYAERLMRELGHLKDDAALMGMLDAQLFRAARVVVDTGMHLELPVPAGVGLHEGARWTPELGREFLLTRTLIDPAGVDEEIDRYLGWPGQAPSYKLGERVWCDGRDEARRRHGPAFDARAFHSRALGLGPMGLDTLRESLAAL</sequence>
<comment type="caution">
    <text evidence="1">The sequence shown here is derived from an EMBL/GenBank/DDBJ whole genome shotgun (WGS) entry which is preliminary data.</text>
</comment>
<dbReference type="AlphaFoldDB" id="A0A2P8Q0J3"/>
<accession>A0A2P8Q0J3</accession>
<organism evidence="1 2">
    <name type="scientific">Streptomyces dioscori</name>
    <dbReference type="NCBI Taxonomy" id="2109333"/>
    <lineage>
        <taxon>Bacteria</taxon>
        <taxon>Bacillati</taxon>
        <taxon>Actinomycetota</taxon>
        <taxon>Actinomycetes</taxon>
        <taxon>Kitasatosporales</taxon>
        <taxon>Streptomycetaceae</taxon>
        <taxon>Streptomyces</taxon>
        <taxon>Streptomyces aurantiacus group</taxon>
    </lineage>
</organism>